<organism evidence="1 2">
    <name type="scientific">Calycina marina</name>
    <dbReference type="NCBI Taxonomy" id="1763456"/>
    <lineage>
        <taxon>Eukaryota</taxon>
        <taxon>Fungi</taxon>
        <taxon>Dikarya</taxon>
        <taxon>Ascomycota</taxon>
        <taxon>Pezizomycotina</taxon>
        <taxon>Leotiomycetes</taxon>
        <taxon>Helotiales</taxon>
        <taxon>Pezizellaceae</taxon>
        <taxon>Calycina</taxon>
    </lineage>
</organism>
<evidence type="ECO:0000313" key="1">
    <source>
        <dbReference type="EMBL" id="KAG9240374.1"/>
    </source>
</evidence>
<accession>A0A9P8CAZ3</accession>
<evidence type="ECO:0000313" key="2">
    <source>
        <dbReference type="Proteomes" id="UP000887226"/>
    </source>
</evidence>
<name>A0A9P8CAZ3_9HELO</name>
<sequence>MISRDCKIAEDTGRRWKAQYLKSGIYAKRRLCPRYKVIGEPFSDTACLQKPGGKRIFFLSVDVVNSCSSTIKPVPHARLIYQQSCLDQTILQSHQSAWRDTLDFTGLCKLVYSHPSYAGTHYQVYHERSEIHADLSQHYMIKGNIVDCCWSPLLSWQAVATDPRERIVELLEVGNENGKQGLARPNVLHTRNFILRRYEVSSLRHGMVNWMAQYYQYHQWTQQIVLPLRSIPNPWIAELLFFCSWSDAAV</sequence>
<gene>
    <name evidence="1" type="ORF">BJ878DRAFT_296011</name>
</gene>
<reference evidence="1" key="1">
    <citation type="journal article" date="2021" name="IMA Fungus">
        <title>Genomic characterization of three marine fungi, including Emericellopsis atlantica sp. nov. with signatures of a generalist lifestyle and marine biomass degradation.</title>
        <authorList>
            <person name="Hagestad O.C."/>
            <person name="Hou L."/>
            <person name="Andersen J.H."/>
            <person name="Hansen E.H."/>
            <person name="Altermark B."/>
            <person name="Li C."/>
            <person name="Kuhnert E."/>
            <person name="Cox R.J."/>
            <person name="Crous P.W."/>
            <person name="Spatafora J.W."/>
            <person name="Lail K."/>
            <person name="Amirebrahimi M."/>
            <person name="Lipzen A."/>
            <person name="Pangilinan J."/>
            <person name="Andreopoulos W."/>
            <person name="Hayes R.D."/>
            <person name="Ng V."/>
            <person name="Grigoriev I.V."/>
            <person name="Jackson S.A."/>
            <person name="Sutton T.D.S."/>
            <person name="Dobson A.D.W."/>
            <person name="Rama T."/>
        </authorList>
    </citation>
    <scope>NUCLEOTIDE SEQUENCE</scope>
    <source>
        <strain evidence="1">TRa3180A</strain>
    </source>
</reference>
<dbReference type="EMBL" id="MU254467">
    <property type="protein sequence ID" value="KAG9240374.1"/>
    <property type="molecule type" value="Genomic_DNA"/>
</dbReference>
<comment type="caution">
    <text evidence="1">The sequence shown here is derived from an EMBL/GenBank/DDBJ whole genome shotgun (WGS) entry which is preliminary data.</text>
</comment>
<keyword evidence="2" id="KW-1185">Reference proteome</keyword>
<dbReference type="Proteomes" id="UP000887226">
    <property type="component" value="Unassembled WGS sequence"/>
</dbReference>
<dbReference type="AlphaFoldDB" id="A0A9P8CAZ3"/>
<proteinExistence type="predicted"/>
<protein>
    <submittedName>
        <fullName evidence="1">Uncharacterized protein</fullName>
    </submittedName>
</protein>